<accession>A0A067P545</accession>
<proteinExistence type="predicted"/>
<feature type="non-terminal residue" evidence="1">
    <location>
        <position position="131"/>
    </location>
</feature>
<sequence>MPNLSAQVFKPVELPELPPLPSHPPHLSEFKPTVRLTRDRLDLMLKTIPEGFLQPQEIDLLIYVLDTRQAALAFTDEERGFFSSEYFPNYEMPTIEHIPWQLPPIRMPKAMEDPVRRLIKQHCKTGKFEDS</sequence>
<dbReference type="STRING" id="933084.A0A067P545"/>
<evidence type="ECO:0000313" key="2">
    <source>
        <dbReference type="Proteomes" id="UP000027265"/>
    </source>
</evidence>
<dbReference type="OrthoDB" id="5599163at2759"/>
<reference evidence="2" key="1">
    <citation type="journal article" date="2014" name="Proc. Natl. Acad. Sci. U.S.A.">
        <title>Extensive sampling of basidiomycete genomes demonstrates inadequacy of the white-rot/brown-rot paradigm for wood decay fungi.</title>
        <authorList>
            <person name="Riley R."/>
            <person name="Salamov A.A."/>
            <person name="Brown D.W."/>
            <person name="Nagy L.G."/>
            <person name="Floudas D."/>
            <person name="Held B.W."/>
            <person name="Levasseur A."/>
            <person name="Lombard V."/>
            <person name="Morin E."/>
            <person name="Otillar R."/>
            <person name="Lindquist E.A."/>
            <person name="Sun H."/>
            <person name="LaButti K.M."/>
            <person name="Schmutz J."/>
            <person name="Jabbour D."/>
            <person name="Luo H."/>
            <person name="Baker S.E."/>
            <person name="Pisabarro A.G."/>
            <person name="Walton J.D."/>
            <person name="Blanchette R.A."/>
            <person name="Henrissat B."/>
            <person name="Martin F."/>
            <person name="Cullen D."/>
            <person name="Hibbett D.S."/>
            <person name="Grigoriev I.V."/>
        </authorList>
    </citation>
    <scope>NUCLEOTIDE SEQUENCE [LARGE SCALE GENOMIC DNA]</scope>
    <source>
        <strain evidence="2">MUCL 33604</strain>
    </source>
</reference>
<dbReference type="Proteomes" id="UP000027265">
    <property type="component" value="Unassembled WGS sequence"/>
</dbReference>
<evidence type="ECO:0000313" key="1">
    <source>
        <dbReference type="EMBL" id="KDQ48940.1"/>
    </source>
</evidence>
<dbReference type="EMBL" id="KL197911">
    <property type="protein sequence ID" value="KDQ48940.1"/>
    <property type="molecule type" value="Genomic_DNA"/>
</dbReference>
<keyword evidence="2" id="KW-1185">Reference proteome</keyword>
<organism evidence="1 2">
    <name type="scientific">Jaapia argillacea MUCL 33604</name>
    <dbReference type="NCBI Taxonomy" id="933084"/>
    <lineage>
        <taxon>Eukaryota</taxon>
        <taxon>Fungi</taxon>
        <taxon>Dikarya</taxon>
        <taxon>Basidiomycota</taxon>
        <taxon>Agaricomycotina</taxon>
        <taxon>Agaricomycetes</taxon>
        <taxon>Agaricomycetidae</taxon>
        <taxon>Jaapiales</taxon>
        <taxon>Jaapiaceae</taxon>
        <taxon>Jaapia</taxon>
    </lineage>
</organism>
<dbReference type="InParanoid" id="A0A067P545"/>
<name>A0A067P545_9AGAM</name>
<gene>
    <name evidence="1" type="ORF">JAAARDRAFT_144180</name>
</gene>
<dbReference type="AlphaFoldDB" id="A0A067P545"/>
<protein>
    <submittedName>
        <fullName evidence="1">Uncharacterized protein</fullName>
    </submittedName>
</protein>
<dbReference type="HOGENOM" id="CLU_092523_1_1_1"/>